<organism evidence="2 3">
    <name type="scientific">Periplaneta americana</name>
    <name type="common">American cockroach</name>
    <name type="synonym">Blatta americana</name>
    <dbReference type="NCBI Taxonomy" id="6978"/>
    <lineage>
        <taxon>Eukaryota</taxon>
        <taxon>Metazoa</taxon>
        <taxon>Ecdysozoa</taxon>
        <taxon>Arthropoda</taxon>
        <taxon>Hexapoda</taxon>
        <taxon>Insecta</taxon>
        <taxon>Pterygota</taxon>
        <taxon>Neoptera</taxon>
        <taxon>Polyneoptera</taxon>
        <taxon>Dictyoptera</taxon>
        <taxon>Blattodea</taxon>
        <taxon>Blattoidea</taxon>
        <taxon>Blattidae</taxon>
        <taxon>Blattinae</taxon>
        <taxon>Periplaneta</taxon>
    </lineage>
</organism>
<accession>A0ABQ8T4G2</accession>
<dbReference type="Pfam" id="PF24498">
    <property type="entry name" value="Ig_TMEM131L_3"/>
    <property type="match status" value="1"/>
</dbReference>
<evidence type="ECO:0000259" key="1">
    <source>
        <dbReference type="PROSITE" id="PS50879"/>
    </source>
</evidence>
<dbReference type="Gene3D" id="3.30.420.10">
    <property type="entry name" value="Ribonuclease H-like superfamily/Ribonuclease H"/>
    <property type="match status" value="2"/>
</dbReference>
<dbReference type="Pfam" id="PF12371">
    <property type="entry name" value="TMEM131_like_N"/>
    <property type="match status" value="1"/>
</dbReference>
<dbReference type="InterPro" id="IPR012337">
    <property type="entry name" value="RNaseH-like_sf"/>
</dbReference>
<dbReference type="Pfam" id="PF24495">
    <property type="entry name" value="Ig_TMEM131_2"/>
    <property type="match status" value="1"/>
</dbReference>
<dbReference type="PROSITE" id="PS50879">
    <property type="entry name" value="RNASE_H_1"/>
    <property type="match status" value="1"/>
</dbReference>
<evidence type="ECO:0000313" key="2">
    <source>
        <dbReference type="EMBL" id="KAJ4441386.1"/>
    </source>
</evidence>
<dbReference type="InterPro" id="IPR056311">
    <property type="entry name" value="TMEM131_Ig_2"/>
</dbReference>
<dbReference type="InterPro" id="IPR022113">
    <property type="entry name" value="TMEM131L_N"/>
</dbReference>
<dbReference type="InterPro" id="IPR039877">
    <property type="entry name" value="TMEM131-like"/>
</dbReference>
<proteinExistence type="predicted"/>
<dbReference type="CDD" id="cd09276">
    <property type="entry name" value="Rnase_HI_RT_non_LTR"/>
    <property type="match status" value="1"/>
</dbReference>
<reference evidence="2 3" key="1">
    <citation type="journal article" date="2022" name="Allergy">
        <title>Genome assembly and annotation of Periplaneta americana reveal a comprehensive cockroach allergen profile.</title>
        <authorList>
            <person name="Wang L."/>
            <person name="Xiong Q."/>
            <person name="Saelim N."/>
            <person name="Wang L."/>
            <person name="Nong W."/>
            <person name="Wan A.T."/>
            <person name="Shi M."/>
            <person name="Liu X."/>
            <person name="Cao Q."/>
            <person name="Hui J.H.L."/>
            <person name="Sookrung N."/>
            <person name="Leung T.F."/>
            <person name="Tungtrongchitr A."/>
            <person name="Tsui S.K.W."/>
        </authorList>
    </citation>
    <scope>NUCLEOTIDE SEQUENCE [LARGE SCALE GENOMIC DNA]</scope>
    <source>
        <strain evidence="2">PWHHKU_190912</strain>
    </source>
</reference>
<dbReference type="InterPro" id="IPR055435">
    <property type="entry name" value="Ig_TMEM131L_3"/>
</dbReference>
<sequence length="951" mass="106490">MGNQDFWPLRSPDLTPCDFFLWGYVKEAVYIPPLPTTLADLTEEPCHYCGECSNTRHASLRVGRVWLPLRLHNRKSSPKAKQPSDSNHLKHCHTLALLRHLGMPHHEKVTLFNVNNNKTIHMSSISGNTVHFHSSFFEDKIIPPLGNTSFNVVFLGREEGEIESNLFIHTSEGSFKYQVKGASVSSPYRLRPLVGVRVPLNSTYSPLIYMHNPHTTPMQIVEVYSSGGEFHLELPSGELEGPKHLWEIPPFHTKPVIRIRFVAKAEKNHTAYIRSLGYGTTSFDGEIIAISESLRNLLCHISKFKNAVILSDSKAAILSIVSKHTPSSQTAEITKMLSQLISLNKRIVFQWIPSHCGILGNENVDALAKKGSTATYRPVTKSTYYSVKRFIKSTYLDFNKQNLITQSHGKKWNSLHQNPQIKVNKSEEVLVVPLEVEVAPHAGLYSPDDVLDFGIGGSRDKPKEVRLLLYNSWKKMIRIQNIITTPVSKALKIDFQPVKVPPDSKSPTQVAVLTFDWKASFESKHFSGKLVIKSKQSQHKVVIPYIAHVLEGGLEFNASVTQYCSDLGLNLGVRNFTVTNAFKIPVALVNVSLPKEAQAHFTIQNFSPTILAPGEKVVLFQLTIKKETIESELKLESNLLLHTNISTVSIPLLCYNGRLMKVDQEDVADMIPGSPTGGFCLQELHIPEILQELQSVDCSRQGEAEQSDGITVFHISTMTSLMLHQCRTGAISLQRWWQSPSAAISESDWFLYRAGISRRMTSCTVVSWRCVLLRFWYIVILSGFNESELNFGTVGSTSQKEAHFAVVNNNPVAVLLKSWGTNMTGALVELVGVEEGNRSTVLQRHSFSNMSTTLVLMPGHYAVFRVFVEAPKTEGAILAEVFVKTQFERVVIPARMTVAHGNLEVLPESLVLDDCFPIRLLTKSWRKNSKSGKRDGQQTEFPLQITFSGYP</sequence>
<dbReference type="EMBL" id="JAJSOF020000015">
    <property type="protein sequence ID" value="KAJ4441386.1"/>
    <property type="molecule type" value="Genomic_DNA"/>
</dbReference>
<dbReference type="SUPFAM" id="SSF53098">
    <property type="entry name" value="Ribonuclease H-like"/>
    <property type="match status" value="1"/>
</dbReference>
<comment type="caution">
    <text evidence="2">The sequence shown here is derived from an EMBL/GenBank/DDBJ whole genome shotgun (WGS) entry which is preliminary data.</text>
</comment>
<dbReference type="PANTHER" id="PTHR22050">
    <property type="entry name" value="RW1 PROTEIN HOMOLOG"/>
    <property type="match status" value="1"/>
</dbReference>
<dbReference type="Proteomes" id="UP001148838">
    <property type="component" value="Unassembled WGS sequence"/>
</dbReference>
<gene>
    <name evidence="2" type="ORF">ANN_11241</name>
</gene>
<protein>
    <recommendedName>
        <fullName evidence="1">RNase H type-1 domain-containing protein</fullName>
    </recommendedName>
</protein>
<name>A0ABQ8T4G2_PERAM</name>
<dbReference type="PANTHER" id="PTHR22050:SF0">
    <property type="entry name" value="TRANSMEMBRANE PROTEIN 131 HOMOLOG"/>
    <property type="match status" value="1"/>
</dbReference>
<evidence type="ECO:0000313" key="3">
    <source>
        <dbReference type="Proteomes" id="UP001148838"/>
    </source>
</evidence>
<keyword evidence="3" id="KW-1185">Reference proteome</keyword>
<feature type="domain" description="RNase H type-1" evidence="1">
    <location>
        <begin position="217"/>
        <end position="373"/>
    </location>
</feature>
<dbReference type="InterPro" id="IPR036397">
    <property type="entry name" value="RNaseH_sf"/>
</dbReference>
<dbReference type="InterPro" id="IPR002156">
    <property type="entry name" value="RNaseH_domain"/>
</dbReference>